<dbReference type="PROSITE" id="PS50020">
    <property type="entry name" value="WW_DOMAIN_2"/>
    <property type="match status" value="1"/>
</dbReference>
<dbReference type="InterPro" id="IPR000330">
    <property type="entry name" value="SNF2_N"/>
</dbReference>
<evidence type="ECO:0000256" key="2">
    <source>
        <dbReference type="ARBA" id="ARBA00009220"/>
    </source>
</evidence>
<dbReference type="PROSITE" id="PS51204">
    <property type="entry name" value="HSA"/>
    <property type="match status" value="1"/>
</dbReference>
<evidence type="ECO:0000313" key="15">
    <source>
        <dbReference type="EMBL" id="OQR83195.1"/>
    </source>
</evidence>
<dbReference type="PANTHER" id="PTHR45685:SF1">
    <property type="entry name" value="HELICASE SRCAP"/>
    <property type="match status" value="1"/>
</dbReference>
<dbReference type="InterPro" id="IPR011050">
    <property type="entry name" value="Pectin_lyase_fold/virulence"/>
</dbReference>
<evidence type="ECO:0000259" key="14">
    <source>
        <dbReference type="PROSITE" id="PS51204"/>
    </source>
</evidence>
<dbReference type="Pfam" id="PF00271">
    <property type="entry name" value="Helicase_C"/>
    <property type="match status" value="1"/>
</dbReference>
<dbReference type="SUPFAM" id="SSF52540">
    <property type="entry name" value="P-loop containing nucleoside triphosphate hydrolases"/>
    <property type="match status" value="2"/>
</dbReference>
<evidence type="ECO:0000256" key="1">
    <source>
        <dbReference type="ARBA" id="ARBA00004123"/>
    </source>
</evidence>
<reference evidence="15 16" key="1">
    <citation type="journal article" date="2014" name="Genome Biol. Evol.">
        <title>The secreted proteins of Achlya hypogyna and Thraustotheca clavata identify the ancestral oomycete secretome and reveal gene acquisitions by horizontal gene transfer.</title>
        <authorList>
            <person name="Misner I."/>
            <person name="Blouin N."/>
            <person name="Leonard G."/>
            <person name="Richards T.A."/>
            <person name="Lane C.E."/>
        </authorList>
    </citation>
    <scope>NUCLEOTIDE SEQUENCE [LARGE SCALE GENOMIC DNA]</scope>
    <source>
        <strain evidence="15 16">ATCC 48635</strain>
    </source>
</reference>
<feature type="region of interest" description="Disordered" evidence="10">
    <location>
        <begin position="419"/>
        <end position="478"/>
    </location>
</feature>
<evidence type="ECO:0000256" key="5">
    <source>
        <dbReference type="ARBA" id="ARBA00022806"/>
    </source>
</evidence>
<feature type="compositionally biased region" description="Acidic residues" evidence="10">
    <location>
        <begin position="448"/>
        <end position="464"/>
    </location>
</feature>
<evidence type="ECO:0000256" key="7">
    <source>
        <dbReference type="ARBA" id="ARBA00022853"/>
    </source>
</evidence>
<dbReference type="InterPro" id="IPR001650">
    <property type="entry name" value="Helicase_C-like"/>
</dbReference>
<dbReference type="STRING" id="1202772.A0A1V9YBT5"/>
<dbReference type="InterPro" id="IPR038718">
    <property type="entry name" value="SNF2-like_sf"/>
</dbReference>
<dbReference type="GO" id="GO:0004386">
    <property type="term" value="F:helicase activity"/>
    <property type="evidence" value="ECO:0007669"/>
    <property type="project" value="UniProtKB-KW"/>
</dbReference>
<dbReference type="InterPro" id="IPR036047">
    <property type="entry name" value="F-box-like_dom_sf"/>
</dbReference>
<dbReference type="SUPFAM" id="SSF81383">
    <property type="entry name" value="F-box domain"/>
    <property type="match status" value="1"/>
</dbReference>
<evidence type="ECO:0000259" key="13">
    <source>
        <dbReference type="PROSITE" id="PS51194"/>
    </source>
</evidence>
<dbReference type="SMART" id="SM00490">
    <property type="entry name" value="HELICc"/>
    <property type="match status" value="1"/>
</dbReference>
<proteinExistence type="inferred from homology"/>
<evidence type="ECO:0000256" key="9">
    <source>
        <dbReference type="ARBA" id="ARBA00023242"/>
    </source>
</evidence>
<dbReference type="InterPro" id="IPR012334">
    <property type="entry name" value="Pectin_lyas_fold"/>
</dbReference>
<dbReference type="InterPro" id="IPR050520">
    <property type="entry name" value="INO80/SWR1_helicase"/>
</dbReference>
<accession>A0A1V9YBT5</accession>
<evidence type="ECO:0000256" key="6">
    <source>
        <dbReference type="ARBA" id="ARBA00022840"/>
    </source>
</evidence>
<evidence type="ECO:0000259" key="11">
    <source>
        <dbReference type="PROSITE" id="PS50020"/>
    </source>
</evidence>
<dbReference type="SMART" id="SM00573">
    <property type="entry name" value="HSA"/>
    <property type="match status" value="1"/>
</dbReference>
<name>A0A1V9YBT5_ACHHY</name>
<keyword evidence="5 15" id="KW-0347">Helicase</keyword>
<dbReference type="Pfam" id="PF12937">
    <property type="entry name" value="F-box-like"/>
    <property type="match status" value="1"/>
</dbReference>
<feature type="region of interest" description="Disordered" evidence="10">
    <location>
        <begin position="1"/>
        <end position="49"/>
    </location>
</feature>
<dbReference type="GO" id="GO:0003677">
    <property type="term" value="F:DNA binding"/>
    <property type="evidence" value="ECO:0007669"/>
    <property type="project" value="UniProtKB-KW"/>
</dbReference>
<dbReference type="CDD" id="cd09917">
    <property type="entry name" value="F-box_SF"/>
    <property type="match status" value="1"/>
</dbReference>
<evidence type="ECO:0000256" key="4">
    <source>
        <dbReference type="ARBA" id="ARBA00022801"/>
    </source>
</evidence>
<dbReference type="GO" id="GO:0042393">
    <property type="term" value="F:histone binding"/>
    <property type="evidence" value="ECO:0007669"/>
    <property type="project" value="TreeGrafter"/>
</dbReference>
<dbReference type="Pfam" id="PF13229">
    <property type="entry name" value="Beta_helix"/>
    <property type="match status" value="1"/>
</dbReference>
<evidence type="ECO:0000313" key="16">
    <source>
        <dbReference type="Proteomes" id="UP000243579"/>
    </source>
</evidence>
<feature type="region of interest" description="Disordered" evidence="10">
    <location>
        <begin position="505"/>
        <end position="549"/>
    </location>
</feature>
<dbReference type="InterPro" id="IPR014012">
    <property type="entry name" value="HSA_dom"/>
</dbReference>
<dbReference type="InterPro" id="IPR049730">
    <property type="entry name" value="SNF2/RAD54-like_C"/>
</dbReference>
<dbReference type="SUPFAM" id="SSF51126">
    <property type="entry name" value="Pectin lyase-like"/>
    <property type="match status" value="1"/>
</dbReference>
<dbReference type="PROSITE" id="PS51192">
    <property type="entry name" value="HELICASE_ATP_BIND_1"/>
    <property type="match status" value="1"/>
</dbReference>
<keyword evidence="16" id="KW-1185">Reference proteome</keyword>
<dbReference type="SMART" id="SM00487">
    <property type="entry name" value="DEXDc"/>
    <property type="match status" value="1"/>
</dbReference>
<dbReference type="PROSITE" id="PS51194">
    <property type="entry name" value="HELICASE_CTER"/>
    <property type="match status" value="1"/>
</dbReference>
<dbReference type="Pfam" id="PF07529">
    <property type="entry name" value="HSA"/>
    <property type="match status" value="1"/>
</dbReference>
<comment type="similarity">
    <text evidence="2">Belongs to the SNF2/RAD54 helicase family. SWR1 subfamily.</text>
</comment>
<dbReference type="CDD" id="cd18793">
    <property type="entry name" value="SF2_C_SNF"/>
    <property type="match status" value="1"/>
</dbReference>
<organism evidence="15 16">
    <name type="scientific">Achlya hypogyna</name>
    <name type="common">Oomycete</name>
    <name type="synonym">Protoachlya hypogyna</name>
    <dbReference type="NCBI Taxonomy" id="1202772"/>
    <lineage>
        <taxon>Eukaryota</taxon>
        <taxon>Sar</taxon>
        <taxon>Stramenopiles</taxon>
        <taxon>Oomycota</taxon>
        <taxon>Saprolegniomycetes</taxon>
        <taxon>Saprolegniales</taxon>
        <taxon>Achlyaceae</taxon>
        <taxon>Achlya</taxon>
    </lineage>
</organism>
<feature type="domain" description="Helicase C-terminal" evidence="13">
    <location>
        <begin position="1196"/>
        <end position="1346"/>
    </location>
</feature>
<keyword evidence="6" id="KW-0067">ATP-binding</keyword>
<protein>
    <submittedName>
        <fullName evidence="15">SNF2 family helicase/ATPase and F-box protein</fullName>
    </submittedName>
</protein>
<dbReference type="Pfam" id="PF00176">
    <property type="entry name" value="SNF2-rel_dom"/>
    <property type="match status" value="1"/>
</dbReference>
<feature type="compositionally biased region" description="Basic residues" evidence="10">
    <location>
        <begin position="30"/>
        <end position="44"/>
    </location>
</feature>
<dbReference type="Proteomes" id="UP000243579">
    <property type="component" value="Unassembled WGS sequence"/>
</dbReference>
<keyword evidence="3" id="KW-0547">Nucleotide-binding</keyword>
<feature type="region of interest" description="Disordered" evidence="10">
    <location>
        <begin position="1408"/>
        <end position="1433"/>
    </location>
</feature>
<dbReference type="InterPro" id="IPR027417">
    <property type="entry name" value="P-loop_NTPase"/>
</dbReference>
<feature type="region of interest" description="Disordered" evidence="10">
    <location>
        <begin position="1877"/>
        <end position="1932"/>
    </location>
</feature>
<dbReference type="InterPro" id="IPR001810">
    <property type="entry name" value="F-box_dom"/>
</dbReference>
<dbReference type="GO" id="GO:0000812">
    <property type="term" value="C:Swr1 complex"/>
    <property type="evidence" value="ECO:0007669"/>
    <property type="project" value="TreeGrafter"/>
</dbReference>
<dbReference type="GO" id="GO:0016887">
    <property type="term" value="F:ATP hydrolysis activity"/>
    <property type="evidence" value="ECO:0007669"/>
    <property type="project" value="TreeGrafter"/>
</dbReference>
<keyword evidence="4" id="KW-0378">Hydrolase</keyword>
<feature type="domain" description="Helicase ATP-binding" evidence="12">
    <location>
        <begin position="684"/>
        <end position="848"/>
    </location>
</feature>
<dbReference type="InterPro" id="IPR001202">
    <property type="entry name" value="WW_dom"/>
</dbReference>
<keyword evidence="7" id="KW-0156">Chromatin regulator</keyword>
<comment type="subcellular location">
    <subcellularLocation>
        <location evidence="1">Nucleus</location>
    </subcellularLocation>
</comment>
<dbReference type="Gene3D" id="2.20.70.10">
    <property type="match status" value="1"/>
</dbReference>
<evidence type="ECO:0000256" key="10">
    <source>
        <dbReference type="SAM" id="MobiDB-lite"/>
    </source>
</evidence>
<dbReference type="EMBL" id="JNBR01002268">
    <property type="protein sequence ID" value="OQR83195.1"/>
    <property type="molecule type" value="Genomic_DNA"/>
</dbReference>
<evidence type="ECO:0000259" key="12">
    <source>
        <dbReference type="PROSITE" id="PS51192"/>
    </source>
</evidence>
<feature type="compositionally biased region" description="Acidic residues" evidence="10">
    <location>
        <begin position="1408"/>
        <end position="1418"/>
    </location>
</feature>
<dbReference type="GO" id="GO:0006338">
    <property type="term" value="P:chromatin remodeling"/>
    <property type="evidence" value="ECO:0007669"/>
    <property type="project" value="TreeGrafter"/>
</dbReference>
<evidence type="ECO:0000256" key="8">
    <source>
        <dbReference type="ARBA" id="ARBA00023125"/>
    </source>
</evidence>
<dbReference type="CDD" id="cd18003">
    <property type="entry name" value="DEXQc_SRCAP"/>
    <property type="match status" value="1"/>
</dbReference>
<dbReference type="GO" id="GO:0005524">
    <property type="term" value="F:ATP binding"/>
    <property type="evidence" value="ECO:0007669"/>
    <property type="project" value="UniProtKB-KW"/>
</dbReference>
<dbReference type="FunFam" id="3.40.50.10810:FF:000005">
    <property type="entry name" value="Photoperiod-independent early flowering 1"/>
    <property type="match status" value="1"/>
</dbReference>
<sequence length="1932" mass="209587">MNHLDSPLSDRSSVASYGPDADEEVAVRSKATRQRATRSKRGPHALRGAYIDRKRRKIQAVAPDSPVPDVNADESSAEEVAVLMQAKQRVLDALESLAAAAAPLPAVEAAPPLVLSRRLSHSAVVAETTSGVRHWDFLLQEMQWMATDFAQERKWRVRKAKTLSVSVVSHHAKKATAAARTSQHEEAHRKRVAAKLGRDVKKFWQQIDKVASYEFQAAEEARRKAEMESQLQFLVAQTEKYAAALATTFALPMTDDSDGDFEMNGDSDVDDETTIAQEEAAQSAEDTTLELRLLDEEASMSIEELRAKYAGDGSDAESDANADSGNCGEDIDGGEEIAASGPINDASPLSGEIIESASDGDFEMDGDSEVDDETTIAQEEAAQSAEDTALELQLLDEEAEMSIDELRAKYAAMADNAASDVDADGGSDEGTPTGTAQTTVGDAADSTSDGDFEINGDSDVDDETTIAQEEAAQSAEDTAHEIAQLEVEANMSVEELRALYACGSRVDDDPMDADADATSGTEKPCIDAPIDSASDGDFEMDSDGEVDDETTIAEEEAAQSAEDRALELELLDEEAEMSLEALQAKYAALANGDSDHDYSEVIDSDTDACEVASEANNTDHNDCEGATDPKDVADANDATAVASPVSAPVAESDLWAAVGVVRPYLLHPSLHLRAYQTAGVAWLLSLAHNRMSGILADEMGLGKTIQTISLLAALATEGIWGPHLIVVPTSCLLNWEMELKRWCPAFKIMTYYGSAKRRKDLRNGWSKANAFQVCITSYQLVVADAPCFKRKRWYYLILDEAHNIKNWKSQRWQTLLTFNTQRRLLLTGTPLQNNVLELWALLHFLMPHLFRSRAQFTHWFNTPLDAMVEGEADVNNSLVGRLHRIIRPFVLRRLKKDVAKQMPAKYEHVLLCPLSKRQAFLYEDFMARSSTRKAMAGGNFVGMMNVLMQLRKVCNHPDLFEPRPIASPWDLPPLTLAFPLSAAAVARQPPPRVLWRSAAAATTTVVGTPRLFVDDVALPMPPTVPPTASSLVHAFVATHHALTVAAVQAARVALADENARRCAAYVPLLTDEWLAAWSVRPLISPAMDVHGRPDAASDALCAMVRSGDARFDAVAPLLPHVLCVVPRARAAAVEVAVAGPLSAGRVREASQWAATAAAVEQHLSPLTTALHPIAQRRRLHFPDKRLVQFDCGKLQRLDQLLRDRKRGGHRCLIFSQMSSMLNILEVFLNIHGHTYFRLDGSTPVEKRQRLMDRFNADDKVFCFILSTRSGGLGINLTGADTVIFYDSDWNPAMDAQAQDRAHRIGQTRDVHIYRLVSEHTVEENILRKATQKRHLDALVMADGQFTTEYFSKASLRDLVAPGADASMTIDDDDTPDASAIEAAMGQLEDSEDAAELQAAQAALATEKELDDGGFEDEPPVAPAESEPLERGLQSQLRPIDRMALRFRQTVDPVLVVPSAAPLDARLAQEELELERIEADKVVDEETAIADGDLIVAGAPASATADAYLMLETTPTLTAQRRVYQKARRQVHRARRLRAISGDAWTLRTCTKSALPYYFNEDTREAQWDQPPILVKNEVDRTARAGGFAALPPDVLLRVAAYCAPRDRLLALARVCKPWASCAVHSQFFVRVHADDDCAAVIAQLQPGDTVVFGSGNHLIAKSLVVRAPVRFTGPLNGGTCTVQLAPGTELEWRATGGEMRGLHLCADGPTPTPLLRVPPLGHVTLLQCHLSGGDACVAVHGGVAVVLDSTLVRSRRSGVVVAGGAAVVASSDVADHGQCGATVLHGRGIFRKSTFARNGRYGVRLLTGTQLATVDGNRFVANGCGALDVEHSSRRIVVRQSHVVPATPGHAKPHMHGVLKVHDVLLQDVCMDKLVKEPRPKKPKTTTVATDANCPAPIADTNESLPVAHTNGPLPVAHANDPASAPDGAAQL</sequence>
<feature type="compositionally biased region" description="Acidic residues" evidence="10">
    <location>
        <begin position="358"/>
        <end position="374"/>
    </location>
</feature>
<evidence type="ECO:0000256" key="3">
    <source>
        <dbReference type="ARBA" id="ARBA00022741"/>
    </source>
</evidence>
<dbReference type="PANTHER" id="PTHR45685">
    <property type="entry name" value="HELICASE SRCAP-RELATED"/>
    <property type="match status" value="1"/>
</dbReference>
<dbReference type="Gene3D" id="3.40.50.300">
    <property type="entry name" value="P-loop containing nucleotide triphosphate hydrolases"/>
    <property type="match status" value="1"/>
</dbReference>
<keyword evidence="9" id="KW-0539">Nucleus</keyword>
<feature type="domain" description="WW" evidence="11">
    <location>
        <begin position="1544"/>
        <end position="1572"/>
    </location>
</feature>
<feature type="compositionally biased region" description="Acidic residues" evidence="10">
    <location>
        <begin position="534"/>
        <end position="549"/>
    </location>
</feature>
<gene>
    <name evidence="15" type="ORF">ACHHYP_14980</name>
</gene>
<dbReference type="InterPro" id="IPR014001">
    <property type="entry name" value="Helicase_ATP-bd"/>
</dbReference>
<dbReference type="CDD" id="cd00201">
    <property type="entry name" value="WW"/>
    <property type="match status" value="1"/>
</dbReference>
<feature type="domain" description="HSA" evidence="14">
    <location>
        <begin position="122"/>
        <end position="195"/>
    </location>
</feature>
<feature type="region of interest" description="Disordered" evidence="10">
    <location>
        <begin position="310"/>
        <end position="376"/>
    </location>
</feature>
<feature type="compositionally biased region" description="Polar residues" evidence="10">
    <location>
        <begin position="430"/>
        <end position="447"/>
    </location>
</feature>
<comment type="caution">
    <text evidence="15">The sequence shown here is derived from an EMBL/GenBank/DDBJ whole genome shotgun (WGS) entry which is preliminary data.</text>
</comment>
<dbReference type="Gene3D" id="3.40.50.10810">
    <property type="entry name" value="Tandem AAA-ATPase domain"/>
    <property type="match status" value="1"/>
</dbReference>
<keyword evidence="8" id="KW-0238">DNA-binding</keyword>
<dbReference type="OrthoDB" id="5857104at2759"/>
<dbReference type="InterPro" id="IPR039448">
    <property type="entry name" value="Beta_helix"/>
</dbReference>
<dbReference type="Gene3D" id="2.160.20.10">
    <property type="entry name" value="Single-stranded right-handed beta-helix, Pectin lyase-like"/>
    <property type="match status" value="1"/>
</dbReference>